<keyword evidence="2" id="KW-0472">Membrane</keyword>
<feature type="region of interest" description="Disordered" evidence="1">
    <location>
        <begin position="39"/>
        <end position="63"/>
    </location>
</feature>
<feature type="transmembrane region" description="Helical" evidence="2">
    <location>
        <begin position="67"/>
        <end position="87"/>
    </location>
</feature>
<dbReference type="RefSeq" id="WP_309849359.1">
    <property type="nucleotide sequence ID" value="NZ_BAAAIU010000024.1"/>
</dbReference>
<sequence length="141" mass="15142">MTTPAVPSRLLRELLKRHATRTQAAEAIRLLRAPAAERAAAGLPEDPKTREIADHVAPGDPRGRYKASAASGAGLALALVWLVYAIVQQNSGELPSPDDVPRSPAGLIVRWLPAMVLAWGGWLLDRFRMTSKAKAAYGSLL</sequence>
<organism evidence="3 4">
    <name type="scientific">Falsarthrobacter nasiphocae</name>
    <dbReference type="NCBI Taxonomy" id="189863"/>
    <lineage>
        <taxon>Bacteria</taxon>
        <taxon>Bacillati</taxon>
        <taxon>Actinomycetota</taxon>
        <taxon>Actinomycetes</taxon>
        <taxon>Micrococcales</taxon>
        <taxon>Micrococcaceae</taxon>
        <taxon>Falsarthrobacter</taxon>
    </lineage>
</organism>
<evidence type="ECO:0000313" key="4">
    <source>
        <dbReference type="Proteomes" id="UP001247307"/>
    </source>
</evidence>
<keyword evidence="4" id="KW-1185">Reference proteome</keyword>
<comment type="caution">
    <text evidence="3">The sequence shown here is derived from an EMBL/GenBank/DDBJ whole genome shotgun (WGS) entry which is preliminary data.</text>
</comment>
<evidence type="ECO:0000256" key="2">
    <source>
        <dbReference type="SAM" id="Phobius"/>
    </source>
</evidence>
<keyword evidence="2" id="KW-0812">Transmembrane</keyword>
<accession>A0AAE3YCR5</accession>
<dbReference type="AlphaFoldDB" id="A0AAE3YCR5"/>
<feature type="compositionally biased region" description="Basic and acidic residues" evidence="1">
    <location>
        <begin position="45"/>
        <end position="54"/>
    </location>
</feature>
<name>A0AAE3YCR5_9MICC</name>
<feature type="transmembrane region" description="Helical" evidence="2">
    <location>
        <begin position="107"/>
        <end position="124"/>
    </location>
</feature>
<proteinExistence type="predicted"/>
<gene>
    <name evidence="3" type="ORF">J2S35_000438</name>
</gene>
<dbReference type="Proteomes" id="UP001247307">
    <property type="component" value="Unassembled WGS sequence"/>
</dbReference>
<reference evidence="3" key="1">
    <citation type="submission" date="2023-07" db="EMBL/GenBank/DDBJ databases">
        <title>Sequencing the genomes of 1000 actinobacteria strains.</title>
        <authorList>
            <person name="Klenk H.-P."/>
        </authorList>
    </citation>
    <scope>NUCLEOTIDE SEQUENCE</scope>
    <source>
        <strain evidence="3">DSM 13988</strain>
    </source>
</reference>
<dbReference type="EMBL" id="JAVDUI010000001">
    <property type="protein sequence ID" value="MDR6891498.1"/>
    <property type="molecule type" value="Genomic_DNA"/>
</dbReference>
<evidence type="ECO:0000256" key="1">
    <source>
        <dbReference type="SAM" id="MobiDB-lite"/>
    </source>
</evidence>
<protein>
    <submittedName>
        <fullName evidence="3">Uncharacterized protein</fullName>
    </submittedName>
</protein>
<evidence type="ECO:0000313" key="3">
    <source>
        <dbReference type="EMBL" id="MDR6891498.1"/>
    </source>
</evidence>
<keyword evidence="2" id="KW-1133">Transmembrane helix</keyword>